<dbReference type="InterPro" id="IPR023346">
    <property type="entry name" value="Lysozyme-like_dom_sf"/>
</dbReference>
<dbReference type="Gene3D" id="1.10.3810.10">
    <property type="entry name" value="Biosynthetic peptidoglycan transglycosylase-like"/>
    <property type="match status" value="1"/>
</dbReference>
<sequence>MSRSLKAFLLAMVVFIVVHFESASRISISDLYLKPNTVFEDRYGNILRWVPDVKGERHTWTPLNNIPSIVQKAFISAEDHRFYSHPGIDLL</sequence>
<feature type="domain" description="Glycosyl transferase family 51" evidence="1">
    <location>
        <begin position="54"/>
        <end position="90"/>
    </location>
</feature>
<name>A0A382HY85_9ZZZZ</name>
<accession>A0A382HY85</accession>
<dbReference type="Pfam" id="PF00912">
    <property type="entry name" value="Transgly"/>
    <property type="match status" value="1"/>
</dbReference>
<dbReference type="AlphaFoldDB" id="A0A382HY85"/>
<feature type="non-terminal residue" evidence="2">
    <location>
        <position position="91"/>
    </location>
</feature>
<dbReference type="EMBL" id="UINC01063915">
    <property type="protein sequence ID" value="SVB92049.1"/>
    <property type="molecule type" value="Genomic_DNA"/>
</dbReference>
<reference evidence="2" key="1">
    <citation type="submission" date="2018-05" db="EMBL/GenBank/DDBJ databases">
        <authorList>
            <person name="Lanie J.A."/>
            <person name="Ng W.-L."/>
            <person name="Kazmierczak K.M."/>
            <person name="Andrzejewski T.M."/>
            <person name="Davidsen T.M."/>
            <person name="Wayne K.J."/>
            <person name="Tettelin H."/>
            <person name="Glass J.I."/>
            <person name="Rusch D."/>
            <person name="Podicherti R."/>
            <person name="Tsui H.-C.T."/>
            <person name="Winkler M.E."/>
        </authorList>
    </citation>
    <scope>NUCLEOTIDE SEQUENCE</scope>
</reference>
<gene>
    <name evidence="2" type="ORF">METZ01_LOCUS244903</name>
</gene>
<organism evidence="2">
    <name type="scientific">marine metagenome</name>
    <dbReference type="NCBI Taxonomy" id="408172"/>
    <lineage>
        <taxon>unclassified sequences</taxon>
        <taxon>metagenomes</taxon>
        <taxon>ecological metagenomes</taxon>
    </lineage>
</organism>
<proteinExistence type="predicted"/>
<evidence type="ECO:0000259" key="1">
    <source>
        <dbReference type="Pfam" id="PF00912"/>
    </source>
</evidence>
<dbReference type="InterPro" id="IPR001264">
    <property type="entry name" value="Glyco_trans_51"/>
</dbReference>
<dbReference type="InterPro" id="IPR036950">
    <property type="entry name" value="PBP_transglycosylase"/>
</dbReference>
<protein>
    <recommendedName>
        <fullName evidence="1">Glycosyl transferase family 51 domain-containing protein</fullName>
    </recommendedName>
</protein>
<dbReference type="SUPFAM" id="SSF53955">
    <property type="entry name" value="Lysozyme-like"/>
    <property type="match status" value="1"/>
</dbReference>
<evidence type="ECO:0000313" key="2">
    <source>
        <dbReference type="EMBL" id="SVB92049.1"/>
    </source>
</evidence>